<keyword evidence="4 7" id="KW-0812">Transmembrane</keyword>
<evidence type="ECO:0000256" key="3">
    <source>
        <dbReference type="ARBA" id="ARBA00022475"/>
    </source>
</evidence>
<feature type="transmembrane region" description="Helical" evidence="7">
    <location>
        <begin position="85"/>
        <end position="104"/>
    </location>
</feature>
<feature type="transmembrane region" description="Helical" evidence="7">
    <location>
        <begin position="110"/>
        <end position="127"/>
    </location>
</feature>
<feature type="transmembrane region" description="Helical" evidence="7">
    <location>
        <begin position="52"/>
        <end position="78"/>
    </location>
</feature>
<evidence type="ECO:0000256" key="1">
    <source>
        <dbReference type="ARBA" id="ARBA00004651"/>
    </source>
</evidence>
<dbReference type="InterPro" id="IPR032808">
    <property type="entry name" value="DoxX"/>
</dbReference>
<sequence length="137" mass="14607">MRRNTSTSISNIHLGLLIIRMGLGISFIAHGAPKLMGGPERWEQLGGSMKNLGITFLPAFWGFMGGFAECIGGLCLVLGILWVPALVLLIFTMLVATVVHISGGDGFSRISHPLEAGIVFIGLLITGPGKHRISKKL</sequence>
<gene>
    <name evidence="8" type="ORF">K4G66_11970</name>
</gene>
<keyword evidence="3" id="KW-1003">Cell membrane</keyword>
<reference evidence="8" key="1">
    <citation type="journal article" date="2023" name="Comput. Struct. Biotechnol. J.">
        <title>Discovery of a novel marine Bacteroidetes with a rich repertoire of carbohydrate-active enzymes.</title>
        <authorList>
            <person name="Chen B."/>
            <person name="Liu G."/>
            <person name="Chen Q."/>
            <person name="Wang H."/>
            <person name="Liu L."/>
            <person name="Tang K."/>
        </authorList>
    </citation>
    <scope>NUCLEOTIDE SEQUENCE</scope>
    <source>
        <strain evidence="8">TK19036</strain>
    </source>
</reference>
<keyword evidence="5 7" id="KW-1133">Transmembrane helix</keyword>
<name>A0AA49GTB9_9BACT</name>
<evidence type="ECO:0000256" key="2">
    <source>
        <dbReference type="ARBA" id="ARBA00006679"/>
    </source>
</evidence>
<protein>
    <submittedName>
        <fullName evidence="8">DoxX family protein</fullName>
    </submittedName>
</protein>
<evidence type="ECO:0000256" key="7">
    <source>
        <dbReference type="SAM" id="Phobius"/>
    </source>
</evidence>
<organism evidence="8">
    <name type="scientific">Roseihalotalea indica</name>
    <dbReference type="NCBI Taxonomy" id="2867963"/>
    <lineage>
        <taxon>Bacteria</taxon>
        <taxon>Pseudomonadati</taxon>
        <taxon>Bacteroidota</taxon>
        <taxon>Cytophagia</taxon>
        <taxon>Cytophagales</taxon>
        <taxon>Catalimonadaceae</taxon>
        <taxon>Roseihalotalea</taxon>
    </lineage>
</organism>
<evidence type="ECO:0000313" key="8">
    <source>
        <dbReference type="EMBL" id="WKN39408.1"/>
    </source>
</evidence>
<dbReference type="PANTHER" id="PTHR33452:SF1">
    <property type="entry name" value="INNER MEMBRANE PROTEIN YPHA-RELATED"/>
    <property type="match status" value="1"/>
</dbReference>
<comment type="subcellular location">
    <subcellularLocation>
        <location evidence="1">Cell membrane</location>
        <topology evidence="1">Multi-pass membrane protein</topology>
    </subcellularLocation>
</comment>
<evidence type="ECO:0000256" key="5">
    <source>
        <dbReference type="ARBA" id="ARBA00022989"/>
    </source>
</evidence>
<dbReference type="AlphaFoldDB" id="A0AA49GTB9"/>
<evidence type="ECO:0000256" key="6">
    <source>
        <dbReference type="ARBA" id="ARBA00023136"/>
    </source>
</evidence>
<keyword evidence="6 7" id="KW-0472">Membrane</keyword>
<feature type="transmembrane region" description="Helical" evidence="7">
    <location>
        <begin position="12"/>
        <end position="32"/>
    </location>
</feature>
<evidence type="ECO:0000256" key="4">
    <source>
        <dbReference type="ARBA" id="ARBA00022692"/>
    </source>
</evidence>
<dbReference type="GO" id="GO:0005886">
    <property type="term" value="C:plasma membrane"/>
    <property type="evidence" value="ECO:0007669"/>
    <property type="project" value="UniProtKB-SubCell"/>
</dbReference>
<comment type="similarity">
    <text evidence="2">Belongs to the DoxX family.</text>
</comment>
<accession>A0AA49GTB9</accession>
<dbReference type="Pfam" id="PF07681">
    <property type="entry name" value="DoxX"/>
    <property type="match status" value="1"/>
</dbReference>
<proteinExistence type="inferred from homology"/>
<dbReference type="InterPro" id="IPR051907">
    <property type="entry name" value="DoxX-like_oxidoreductase"/>
</dbReference>
<dbReference type="EMBL" id="CP120682">
    <property type="protein sequence ID" value="WKN39408.1"/>
    <property type="molecule type" value="Genomic_DNA"/>
</dbReference>
<dbReference type="PANTHER" id="PTHR33452">
    <property type="entry name" value="OXIDOREDUCTASE CATD-RELATED"/>
    <property type="match status" value="1"/>
</dbReference>
<reference evidence="8" key="2">
    <citation type="journal article" date="2024" name="Antonie Van Leeuwenhoek">
        <title>Roseihalotalea indica gen. nov., sp. nov., a halophilic Bacteroidetes from mesopelagic Southwest Indian Ocean with higher carbohydrate metabolic potential.</title>
        <authorList>
            <person name="Chen B."/>
            <person name="Zhang M."/>
            <person name="Lin D."/>
            <person name="Ye J."/>
            <person name="Tang K."/>
        </authorList>
    </citation>
    <scope>NUCLEOTIDE SEQUENCE</scope>
    <source>
        <strain evidence="8">TK19036</strain>
    </source>
</reference>